<feature type="region of interest" description="Disordered" evidence="1">
    <location>
        <begin position="210"/>
        <end position="254"/>
    </location>
</feature>
<dbReference type="OrthoDB" id="277175at2759"/>
<comment type="caution">
    <text evidence="3">The sequence shown here is derived from an EMBL/GenBank/DDBJ whole genome shotgun (WGS) entry which is preliminary data.</text>
</comment>
<dbReference type="InterPro" id="IPR016135">
    <property type="entry name" value="UBQ-conjugating_enzyme/RWD"/>
</dbReference>
<dbReference type="EMBL" id="RSCE01000012">
    <property type="protein sequence ID" value="RSH78439.1"/>
    <property type="molecule type" value="Genomic_DNA"/>
</dbReference>
<dbReference type="CDD" id="cd23823">
    <property type="entry name" value="RWD_GCN2"/>
    <property type="match status" value="1"/>
</dbReference>
<dbReference type="PANTHER" id="PTHR12292">
    <property type="entry name" value="RWD DOMAIN-CONTAINING PROTEIN"/>
    <property type="match status" value="1"/>
</dbReference>
<evidence type="ECO:0000313" key="4">
    <source>
        <dbReference type="Proteomes" id="UP000279236"/>
    </source>
</evidence>
<name>A0A427XHR4_9TREE</name>
<keyword evidence="4" id="KW-1185">Reference proteome</keyword>
<dbReference type="Pfam" id="PF05773">
    <property type="entry name" value="RWD"/>
    <property type="match status" value="1"/>
</dbReference>
<dbReference type="STRING" id="105984.A0A427XHR4"/>
<sequence>MADHQAILEEEFEVLESIFPDELEKVDDNEVRIRVEPEEEVTGHPLTLALVVTYPPTYPDVIPDMSLEEIDEEMGTLREGEDEEVLIKLREVAEESLGMAMTFTIATAAREALSELIVSRIAKEEAAEAAKTKAYEEEEARKTRGTPLTKDLYIKWREAYRAEVAAKRVKAEEDRVRGLPAKEREEWRRRRDRLSGRQLFETSKVSATSDEALIGAEDATSVDVSKYSREERDRLRWEEEQEGAGIALDESDDE</sequence>
<gene>
    <name evidence="3" type="ORF">EHS24_002164</name>
</gene>
<accession>A0A427XHR4</accession>
<dbReference type="Gene3D" id="3.10.110.10">
    <property type="entry name" value="Ubiquitin Conjugating Enzyme"/>
    <property type="match status" value="1"/>
</dbReference>
<proteinExistence type="predicted"/>
<evidence type="ECO:0000256" key="1">
    <source>
        <dbReference type="SAM" id="MobiDB-lite"/>
    </source>
</evidence>
<feature type="compositionally biased region" description="Basic and acidic residues" evidence="1">
    <location>
        <begin position="226"/>
        <end position="238"/>
    </location>
</feature>
<dbReference type="Proteomes" id="UP000279236">
    <property type="component" value="Unassembled WGS sequence"/>
</dbReference>
<organism evidence="3 4">
    <name type="scientific">Apiotrichum porosum</name>
    <dbReference type="NCBI Taxonomy" id="105984"/>
    <lineage>
        <taxon>Eukaryota</taxon>
        <taxon>Fungi</taxon>
        <taxon>Dikarya</taxon>
        <taxon>Basidiomycota</taxon>
        <taxon>Agaricomycotina</taxon>
        <taxon>Tremellomycetes</taxon>
        <taxon>Trichosporonales</taxon>
        <taxon>Trichosporonaceae</taxon>
        <taxon>Apiotrichum</taxon>
    </lineage>
</organism>
<dbReference type="InterPro" id="IPR006575">
    <property type="entry name" value="RWD_dom"/>
</dbReference>
<evidence type="ECO:0000259" key="2">
    <source>
        <dbReference type="PROSITE" id="PS50908"/>
    </source>
</evidence>
<feature type="domain" description="RWD" evidence="2">
    <location>
        <begin position="10"/>
        <end position="116"/>
    </location>
</feature>
<dbReference type="SUPFAM" id="SSF54495">
    <property type="entry name" value="UBC-like"/>
    <property type="match status" value="1"/>
</dbReference>
<reference evidence="3 4" key="1">
    <citation type="submission" date="2018-11" db="EMBL/GenBank/DDBJ databases">
        <title>Genome sequence of Apiotrichum porosum DSM 27194.</title>
        <authorList>
            <person name="Aliyu H."/>
            <person name="Gorte O."/>
            <person name="Ochsenreither K."/>
        </authorList>
    </citation>
    <scope>NUCLEOTIDE SEQUENCE [LARGE SCALE GENOMIC DNA]</scope>
    <source>
        <strain evidence="3 4">DSM 27194</strain>
    </source>
</reference>
<dbReference type="GeneID" id="39586707"/>
<dbReference type="SMART" id="SM00591">
    <property type="entry name" value="RWD"/>
    <property type="match status" value="1"/>
</dbReference>
<protein>
    <recommendedName>
        <fullName evidence="2">RWD domain-containing protein</fullName>
    </recommendedName>
</protein>
<dbReference type="PROSITE" id="PS50908">
    <property type="entry name" value="RWD"/>
    <property type="match status" value="1"/>
</dbReference>
<dbReference type="AlphaFoldDB" id="A0A427XHR4"/>
<dbReference type="RefSeq" id="XP_028473586.1">
    <property type="nucleotide sequence ID" value="XM_028617908.1"/>
</dbReference>
<evidence type="ECO:0000313" key="3">
    <source>
        <dbReference type="EMBL" id="RSH78439.1"/>
    </source>
</evidence>
<dbReference type="InterPro" id="IPR040213">
    <property type="entry name" value="GIR2-like"/>
</dbReference>